<protein>
    <submittedName>
        <fullName evidence="2">Uncharacterized protein</fullName>
    </submittedName>
</protein>
<organism evidence="2">
    <name type="scientific">Aphanomyces invadans</name>
    <dbReference type="NCBI Taxonomy" id="157072"/>
    <lineage>
        <taxon>Eukaryota</taxon>
        <taxon>Sar</taxon>
        <taxon>Stramenopiles</taxon>
        <taxon>Oomycota</taxon>
        <taxon>Saprolegniomycetes</taxon>
        <taxon>Saprolegniales</taxon>
        <taxon>Verrucalvaceae</taxon>
        <taxon>Aphanomyces</taxon>
    </lineage>
</organism>
<evidence type="ECO:0000256" key="1">
    <source>
        <dbReference type="SAM" id="MobiDB-lite"/>
    </source>
</evidence>
<reference evidence="2" key="1">
    <citation type="submission" date="2013-12" db="EMBL/GenBank/DDBJ databases">
        <title>The Genome Sequence of Aphanomyces invadans NJM9701.</title>
        <authorList>
            <consortium name="The Broad Institute Genomics Platform"/>
            <person name="Russ C."/>
            <person name="Tyler B."/>
            <person name="van West P."/>
            <person name="Dieguez-Uribeondo J."/>
            <person name="Young S.K."/>
            <person name="Zeng Q."/>
            <person name="Gargeya S."/>
            <person name="Fitzgerald M."/>
            <person name="Abouelleil A."/>
            <person name="Alvarado L."/>
            <person name="Chapman S.B."/>
            <person name="Gainer-Dewar J."/>
            <person name="Goldberg J."/>
            <person name="Griggs A."/>
            <person name="Gujja S."/>
            <person name="Hansen M."/>
            <person name="Howarth C."/>
            <person name="Imamovic A."/>
            <person name="Ireland A."/>
            <person name="Larimer J."/>
            <person name="McCowan C."/>
            <person name="Murphy C."/>
            <person name="Pearson M."/>
            <person name="Poon T.W."/>
            <person name="Priest M."/>
            <person name="Roberts A."/>
            <person name="Saif S."/>
            <person name="Shea T."/>
            <person name="Sykes S."/>
            <person name="Wortman J."/>
            <person name="Nusbaum C."/>
            <person name="Birren B."/>
        </authorList>
    </citation>
    <scope>NUCLEOTIDE SEQUENCE [LARGE SCALE GENOMIC DNA]</scope>
    <source>
        <strain evidence="2">NJM9701</strain>
    </source>
</reference>
<feature type="compositionally biased region" description="Basic and acidic residues" evidence="1">
    <location>
        <begin position="46"/>
        <end position="66"/>
    </location>
</feature>
<dbReference type="RefSeq" id="XP_008864758.1">
    <property type="nucleotide sequence ID" value="XM_008866536.1"/>
</dbReference>
<keyword evidence="4" id="KW-1185">Reference proteome</keyword>
<dbReference type="AlphaFoldDB" id="A0A024UM28"/>
<gene>
    <name evidence="3" type="ORF">DYB32_000694</name>
    <name evidence="2" type="ORF">H310_02865</name>
</gene>
<dbReference type="EMBL" id="QUSY01000019">
    <property type="protein sequence ID" value="RHY34751.1"/>
    <property type="molecule type" value="Genomic_DNA"/>
</dbReference>
<dbReference type="GeneID" id="20079915"/>
<evidence type="ECO:0000313" key="3">
    <source>
        <dbReference type="EMBL" id="RHY34751.1"/>
    </source>
</evidence>
<name>A0A024UM28_9STRA</name>
<dbReference type="Proteomes" id="UP000285060">
    <property type="component" value="Unassembled WGS sequence"/>
</dbReference>
<accession>A0A024UM28</accession>
<dbReference type="OrthoDB" id="79001at2759"/>
<evidence type="ECO:0000313" key="4">
    <source>
        <dbReference type="Proteomes" id="UP000285060"/>
    </source>
</evidence>
<feature type="region of interest" description="Disordered" evidence="1">
    <location>
        <begin position="1"/>
        <end position="82"/>
    </location>
</feature>
<reference evidence="3 4" key="2">
    <citation type="submission" date="2018-08" db="EMBL/GenBank/DDBJ databases">
        <title>Aphanomyces genome sequencing and annotation.</title>
        <authorList>
            <person name="Minardi D."/>
            <person name="Oidtmann B."/>
            <person name="Van Der Giezen M."/>
            <person name="Studholme D.J."/>
        </authorList>
    </citation>
    <scope>NUCLEOTIDE SEQUENCE [LARGE SCALE GENOMIC DNA]</scope>
    <source>
        <strain evidence="3 4">NJM0002</strain>
    </source>
</reference>
<dbReference type="EMBL" id="KI913955">
    <property type="protein sequence ID" value="ETW06683.1"/>
    <property type="molecule type" value="Genomic_DNA"/>
</dbReference>
<proteinExistence type="predicted"/>
<dbReference type="VEuPathDB" id="FungiDB:H310_02865"/>
<evidence type="ECO:0000313" key="2">
    <source>
        <dbReference type="EMBL" id="ETW06683.1"/>
    </source>
</evidence>
<sequence>MVGFGKKKPSSLFGETELEGKGKVDGSSLLDDNGEPTHGTLYQPENFDKKVVRRADNQGEDQEQKKPAGRSWFRIPGLSSKK</sequence>